<accession>A0ABS5U250</accession>
<evidence type="ECO:0000313" key="1">
    <source>
        <dbReference type="EMBL" id="MBT0995478.1"/>
    </source>
</evidence>
<reference evidence="1 2" key="1">
    <citation type="submission" date="2021-05" db="EMBL/GenBank/DDBJ databases">
        <title>Description of Cellulomonas sp. DKR-3 sp. nov.</title>
        <authorList>
            <person name="Dahal R.H."/>
            <person name="Chaudhary D.K."/>
        </authorList>
    </citation>
    <scope>NUCLEOTIDE SEQUENCE [LARGE SCALE GENOMIC DNA]</scope>
    <source>
        <strain evidence="1 2">DKR-3</strain>
    </source>
</reference>
<keyword evidence="2" id="KW-1185">Reference proteome</keyword>
<dbReference type="RefSeq" id="WP_214352464.1">
    <property type="nucleotide sequence ID" value="NZ_JAHBOH010000002.1"/>
</dbReference>
<dbReference type="EMBL" id="JAHBOH010000002">
    <property type="protein sequence ID" value="MBT0995478.1"/>
    <property type="molecule type" value="Genomic_DNA"/>
</dbReference>
<name>A0ABS5U250_9CELL</name>
<dbReference type="Proteomes" id="UP000722125">
    <property type="component" value="Unassembled WGS sequence"/>
</dbReference>
<sequence>MTDSQDLDGLLDAATRLARRQAEWGGVDLGDERVVGWTATFLGLVSEEWDEAHIQKFIDAFGAVSMPLPDDPRAVLWSIVRRP</sequence>
<proteinExistence type="predicted"/>
<organism evidence="1 2">
    <name type="scientific">Cellulomonas fulva</name>
    <dbReference type="NCBI Taxonomy" id="2835530"/>
    <lineage>
        <taxon>Bacteria</taxon>
        <taxon>Bacillati</taxon>
        <taxon>Actinomycetota</taxon>
        <taxon>Actinomycetes</taxon>
        <taxon>Micrococcales</taxon>
        <taxon>Cellulomonadaceae</taxon>
        <taxon>Cellulomonas</taxon>
    </lineage>
</organism>
<evidence type="ECO:0000313" key="2">
    <source>
        <dbReference type="Proteomes" id="UP000722125"/>
    </source>
</evidence>
<gene>
    <name evidence="1" type="ORF">KIN34_14420</name>
</gene>
<comment type="caution">
    <text evidence="1">The sequence shown here is derived from an EMBL/GenBank/DDBJ whole genome shotgun (WGS) entry which is preliminary data.</text>
</comment>
<protein>
    <submittedName>
        <fullName evidence="1">Uncharacterized protein</fullName>
    </submittedName>
</protein>